<evidence type="ECO:0008006" key="3">
    <source>
        <dbReference type="Google" id="ProtNLM"/>
    </source>
</evidence>
<dbReference type="InterPro" id="IPR036397">
    <property type="entry name" value="RNaseH_sf"/>
</dbReference>
<dbReference type="Proteomes" id="UP000708347">
    <property type="component" value="Unassembled WGS sequence"/>
</dbReference>
<dbReference type="EMBL" id="VBSB01000014">
    <property type="protein sequence ID" value="NTY62200.1"/>
    <property type="molecule type" value="Genomic_DNA"/>
</dbReference>
<dbReference type="RefSeq" id="WP_174399928.1">
    <property type="nucleotide sequence ID" value="NZ_VBSB01000014.1"/>
</dbReference>
<proteinExistence type="predicted"/>
<evidence type="ECO:0000313" key="1">
    <source>
        <dbReference type="EMBL" id="NTY62200.1"/>
    </source>
</evidence>
<sequence>MDTVVFLDTETTSTGRDRRPWEIAMIRRDDTGEKALTIFVDAADLDLDNADPDALRIGGFHSRHPQFGAPLSEGQLLCRASEAAALVQSWTNHRARVYGVVPSFDTECLDALLHRHGLEWDWHFQPWDIAVLATGYLAGRRLPLQRSSEDTSRACGVTPPTEAERHTAMGDARWVARWYDQILAPAHLSAAA</sequence>
<comment type="caution">
    <text evidence="1">The sequence shown here is derived from an EMBL/GenBank/DDBJ whole genome shotgun (WGS) entry which is preliminary data.</text>
</comment>
<protein>
    <recommendedName>
        <fullName evidence="3">Exonuclease domain-containing protein</fullName>
    </recommendedName>
</protein>
<dbReference type="SUPFAM" id="SSF53098">
    <property type="entry name" value="Ribonuclease H-like"/>
    <property type="match status" value="1"/>
</dbReference>
<reference evidence="1 2" key="1">
    <citation type="submission" date="2019-05" db="EMBL/GenBank/DDBJ databases">
        <title>Mycolicibacterium sphagni ENV482 genome assembly.</title>
        <authorList>
            <person name="Chen W."/>
            <person name="Faulkner N.W."/>
            <person name="Hyman M.R."/>
        </authorList>
    </citation>
    <scope>NUCLEOTIDE SEQUENCE [LARGE SCALE GENOMIC DNA]</scope>
    <source>
        <strain evidence="1 2">ENV482</strain>
    </source>
</reference>
<keyword evidence="2" id="KW-1185">Reference proteome</keyword>
<dbReference type="Gene3D" id="3.30.420.10">
    <property type="entry name" value="Ribonuclease H-like superfamily/Ribonuclease H"/>
    <property type="match status" value="1"/>
</dbReference>
<accession>A0ABX2JXR9</accession>
<dbReference type="InterPro" id="IPR012337">
    <property type="entry name" value="RNaseH-like_sf"/>
</dbReference>
<name>A0ABX2JXR9_9MYCO</name>
<evidence type="ECO:0000313" key="2">
    <source>
        <dbReference type="Proteomes" id="UP000708347"/>
    </source>
</evidence>
<organism evidence="1 2">
    <name type="scientific">Mycolicibacterium sphagni</name>
    <dbReference type="NCBI Taxonomy" id="1786"/>
    <lineage>
        <taxon>Bacteria</taxon>
        <taxon>Bacillati</taxon>
        <taxon>Actinomycetota</taxon>
        <taxon>Actinomycetes</taxon>
        <taxon>Mycobacteriales</taxon>
        <taxon>Mycobacteriaceae</taxon>
        <taxon>Mycolicibacterium</taxon>
    </lineage>
</organism>
<gene>
    <name evidence="1" type="ORF">FEG63_21910</name>
</gene>